<dbReference type="RefSeq" id="WP_151539565.1">
    <property type="nucleotide sequence ID" value="NZ_WBMR01000017.1"/>
</dbReference>
<reference evidence="2 3" key="1">
    <citation type="submission" date="2019-09" db="EMBL/GenBank/DDBJ databases">
        <title>Actinomadura physcomitrii sp. nov., a novel actinomycete isolated from moss [Physcomitrium sphaericum (Ludw) Fuernr].</title>
        <authorList>
            <person name="Liu C."/>
            <person name="Zhuang X."/>
        </authorList>
    </citation>
    <scope>NUCLEOTIDE SEQUENCE [LARGE SCALE GENOMIC DNA]</scope>
    <source>
        <strain evidence="2 3">CYP1-1B</strain>
    </source>
</reference>
<feature type="region of interest" description="Disordered" evidence="1">
    <location>
        <begin position="285"/>
        <end position="308"/>
    </location>
</feature>
<proteinExistence type="predicted"/>
<name>A0A6L3W5U8_9ACTN</name>
<evidence type="ECO:0000313" key="2">
    <source>
        <dbReference type="EMBL" id="KAB2385954.1"/>
    </source>
</evidence>
<organism evidence="2 3">
    <name type="scientific">Actinomadura montaniterrae</name>
    <dbReference type="NCBI Taxonomy" id="1803903"/>
    <lineage>
        <taxon>Bacteria</taxon>
        <taxon>Bacillati</taxon>
        <taxon>Actinomycetota</taxon>
        <taxon>Actinomycetes</taxon>
        <taxon>Streptosporangiales</taxon>
        <taxon>Thermomonosporaceae</taxon>
        <taxon>Actinomadura</taxon>
    </lineage>
</organism>
<comment type="caution">
    <text evidence="2">The sequence shown here is derived from an EMBL/GenBank/DDBJ whole genome shotgun (WGS) entry which is preliminary data.</text>
</comment>
<sequence>MRLLRHGLVLTLLAGACGCGVINGRAGDRGERPQASDTAAAANNGAAAAAGGDARELYLDSLRRQALQPSVNLVQEYYSTKEAYPGGRREAVASGIDYRTKNVRMEKSEVIVADGRPTVAWASWCPSRSQYWFFSGVGRWSLKGDQCPSLADQAWLNDGLGVGGLTQQQADIFVQQLSGYQGLISARGKSIVERAGKQYVRLEIAVTPHVYGGGDPIGAGMYLDAFKYTELDATTHPYGLLAAGVSALDIVRYIDPQTRLPVYSETVETGDGEWHMHRVEYSFGGPVQSRPRPSRPGIPTMTWQPERR</sequence>
<evidence type="ECO:0000256" key="1">
    <source>
        <dbReference type="SAM" id="MobiDB-lite"/>
    </source>
</evidence>
<dbReference type="AlphaFoldDB" id="A0A6L3W5U8"/>
<protein>
    <recommendedName>
        <fullName evidence="4">Lipoprotein</fullName>
    </recommendedName>
</protein>
<gene>
    <name evidence="2" type="ORF">F9B16_09155</name>
</gene>
<keyword evidence="3" id="KW-1185">Reference proteome</keyword>
<evidence type="ECO:0008006" key="4">
    <source>
        <dbReference type="Google" id="ProtNLM"/>
    </source>
</evidence>
<dbReference type="OrthoDB" id="3529419at2"/>
<dbReference type="PROSITE" id="PS51257">
    <property type="entry name" value="PROKAR_LIPOPROTEIN"/>
    <property type="match status" value="1"/>
</dbReference>
<accession>A0A6L3W5U8</accession>
<dbReference type="Proteomes" id="UP000483004">
    <property type="component" value="Unassembled WGS sequence"/>
</dbReference>
<dbReference type="EMBL" id="WBMR01000017">
    <property type="protein sequence ID" value="KAB2385954.1"/>
    <property type="molecule type" value="Genomic_DNA"/>
</dbReference>
<evidence type="ECO:0000313" key="3">
    <source>
        <dbReference type="Proteomes" id="UP000483004"/>
    </source>
</evidence>